<name>A0A255YG01_9SPHN</name>
<evidence type="ECO:0000256" key="4">
    <source>
        <dbReference type="ARBA" id="ARBA00023004"/>
    </source>
</evidence>
<proteinExistence type="inferred from homology"/>
<feature type="domain" description="Fe2OG dioxygenase" evidence="6">
    <location>
        <begin position="167"/>
        <end position="273"/>
    </location>
</feature>
<evidence type="ECO:0000256" key="5">
    <source>
        <dbReference type="RuleBase" id="RU003682"/>
    </source>
</evidence>
<dbReference type="GO" id="GO:0046872">
    <property type="term" value="F:metal ion binding"/>
    <property type="evidence" value="ECO:0007669"/>
    <property type="project" value="UniProtKB-KW"/>
</dbReference>
<accession>A0A255YG01</accession>
<keyword evidence="2 5" id="KW-0479">Metal-binding</keyword>
<dbReference type="Proteomes" id="UP000216991">
    <property type="component" value="Unassembled WGS sequence"/>
</dbReference>
<dbReference type="EMBL" id="NOXT01000111">
    <property type="protein sequence ID" value="OYQ28187.1"/>
    <property type="molecule type" value="Genomic_DNA"/>
</dbReference>
<evidence type="ECO:0000256" key="1">
    <source>
        <dbReference type="ARBA" id="ARBA00008056"/>
    </source>
</evidence>
<evidence type="ECO:0000313" key="8">
    <source>
        <dbReference type="Proteomes" id="UP000216991"/>
    </source>
</evidence>
<dbReference type="GO" id="GO:0016491">
    <property type="term" value="F:oxidoreductase activity"/>
    <property type="evidence" value="ECO:0007669"/>
    <property type="project" value="UniProtKB-KW"/>
</dbReference>
<gene>
    <name evidence="7" type="ORF">CHU93_09465</name>
</gene>
<organism evidence="7 8">
    <name type="scientific">Sandarakinorhabdus cyanobacteriorum</name>
    <dbReference type="NCBI Taxonomy" id="1981098"/>
    <lineage>
        <taxon>Bacteria</taxon>
        <taxon>Pseudomonadati</taxon>
        <taxon>Pseudomonadota</taxon>
        <taxon>Alphaproteobacteria</taxon>
        <taxon>Sphingomonadales</taxon>
        <taxon>Sphingosinicellaceae</taxon>
        <taxon>Sandarakinorhabdus</taxon>
    </lineage>
</organism>
<dbReference type="InterPro" id="IPR027443">
    <property type="entry name" value="IPNS-like_sf"/>
</dbReference>
<protein>
    <submittedName>
        <fullName evidence="7">Flavonol synthase</fullName>
    </submittedName>
</protein>
<evidence type="ECO:0000256" key="2">
    <source>
        <dbReference type="ARBA" id="ARBA00022723"/>
    </source>
</evidence>
<sequence length="308" mass="33264">MTLSADIKPIPLSLVDTDLAAAAAGFGDAFARTGFAVVSDHGIDQGLIDRANAATKAFFALPEDVKRAYVVPGGGGQRGLTPFGIEAAKGHAKADLKEFWHVGRELPAGHPYADVMPPNLWPAEVPEFRPSVWALFDALDQAGAKMLRAIAVHLGLAPDFFVDPVRDGNSILRLLHYPPVPPETAGAIRAGAHEDINVITLLLGAEEAGLQLLGKDGQWRFIDAPPGSLVCNVGDMLQRLTGHRLPSTTHRVVNPAPERMGVPRYSTPFFLHFRPDYLIEALPGGPQEELAITANDYLMERLRDIKLL</sequence>
<dbReference type="RefSeq" id="WP_094473837.1">
    <property type="nucleotide sequence ID" value="NZ_NOXT01000111.1"/>
</dbReference>
<dbReference type="Pfam" id="PF03171">
    <property type="entry name" value="2OG-FeII_Oxy"/>
    <property type="match status" value="1"/>
</dbReference>
<reference evidence="7 8" key="1">
    <citation type="submission" date="2017-07" db="EMBL/GenBank/DDBJ databases">
        <title>Sandarakinorhabdus cyanobacteriorum sp. nov., a novel bacterium isolated from cyanobacterial aggregates in a eutrophic lake.</title>
        <authorList>
            <person name="Cai H."/>
        </authorList>
    </citation>
    <scope>NUCLEOTIDE SEQUENCE [LARGE SCALE GENOMIC DNA]</scope>
    <source>
        <strain evidence="7 8">TH057</strain>
    </source>
</reference>
<dbReference type="InterPro" id="IPR026992">
    <property type="entry name" value="DIOX_N"/>
</dbReference>
<dbReference type="PANTHER" id="PTHR10209">
    <property type="entry name" value="OXIDOREDUCTASE, 2OG-FE II OXYGENASE FAMILY PROTEIN"/>
    <property type="match status" value="1"/>
</dbReference>
<dbReference type="PROSITE" id="PS51471">
    <property type="entry name" value="FE2OG_OXY"/>
    <property type="match status" value="1"/>
</dbReference>
<dbReference type="Pfam" id="PF14226">
    <property type="entry name" value="DIOX_N"/>
    <property type="match status" value="1"/>
</dbReference>
<dbReference type="InterPro" id="IPR005123">
    <property type="entry name" value="Oxoglu/Fe-dep_dioxygenase_dom"/>
</dbReference>
<keyword evidence="3 5" id="KW-0560">Oxidoreductase</keyword>
<keyword evidence="8" id="KW-1185">Reference proteome</keyword>
<comment type="similarity">
    <text evidence="1 5">Belongs to the iron/ascorbate-dependent oxidoreductase family.</text>
</comment>
<dbReference type="AlphaFoldDB" id="A0A255YG01"/>
<dbReference type="InterPro" id="IPR044861">
    <property type="entry name" value="IPNS-like_FE2OG_OXY"/>
</dbReference>
<evidence type="ECO:0000313" key="7">
    <source>
        <dbReference type="EMBL" id="OYQ28187.1"/>
    </source>
</evidence>
<evidence type="ECO:0000259" key="6">
    <source>
        <dbReference type="PROSITE" id="PS51471"/>
    </source>
</evidence>
<keyword evidence="4 5" id="KW-0408">Iron</keyword>
<dbReference type="OrthoDB" id="21825at2"/>
<evidence type="ECO:0000256" key="3">
    <source>
        <dbReference type="ARBA" id="ARBA00023002"/>
    </source>
</evidence>
<dbReference type="SUPFAM" id="SSF51197">
    <property type="entry name" value="Clavaminate synthase-like"/>
    <property type="match status" value="1"/>
</dbReference>
<dbReference type="Gene3D" id="2.60.120.330">
    <property type="entry name" value="B-lactam Antibiotic, Isopenicillin N Synthase, Chain"/>
    <property type="match status" value="1"/>
</dbReference>
<comment type="caution">
    <text evidence="7">The sequence shown here is derived from an EMBL/GenBank/DDBJ whole genome shotgun (WGS) entry which is preliminary data.</text>
</comment>
<dbReference type="PANTHER" id="PTHR10209:SF881">
    <property type="entry name" value="FI07970P-RELATED"/>
    <property type="match status" value="1"/>
</dbReference>
<dbReference type="PRINTS" id="PR00682">
    <property type="entry name" value="IPNSYNTHASE"/>
</dbReference>